<feature type="signal peptide" evidence="1">
    <location>
        <begin position="1"/>
        <end position="21"/>
    </location>
</feature>
<proteinExistence type="predicted"/>
<protein>
    <submittedName>
        <fullName evidence="2">Uncharacterized protein</fullName>
    </submittedName>
</protein>
<reference evidence="2 3" key="1">
    <citation type="submission" date="2022-01" db="EMBL/GenBank/DDBJ databases">
        <title>Mariniradius saccharolyticus sp. nov., isolated from sediment of a river.</title>
        <authorList>
            <person name="Liu H."/>
        </authorList>
    </citation>
    <scope>NUCLEOTIDE SEQUENCE [LARGE SCALE GENOMIC DNA]</scope>
    <source>
        <strain evidence="2 3">RY-2</strain>
    </source>
</reference>
<organism evidence="2 3">
    <name type="scientific">Mariniradius sediminis</name>
    <dbReference type="NCBI Taxonomy" id="2909237"/>
    <lineage>
        <taxon>Bacteria</taxon>
        <taxon>Pseudomonadati</taxon>
        <taxon>Bacteroidota</taxon>
        <taxon>Cytophagia</taxon>
        <taxon>Cytophagales</taxon>
        <taxon>Cyclobacteriaceae</taxon>
        <taxon>Mariniradius</taxon>
    </lineage>
</organism>
<gene>
    <name evidence="2" type="ORF">L0U89_12165</name>
</gene>
<dbReference type="RefSeq" id="WP_234861769.1">
    <property type="nucleotide sequence ID" value="NZ_JAKEVZ010000008.1"/>
</dbReference>
<accession>A0ABS9BUU4</accession>
<sequence>MILRSVFLLCCMLCPSAYLWAQSNANVQPAESKYLGTFRINAKSDGVKGTPFLFDNPPNGKIKLSGGKEYESIPFNILLEKNEVYIQTDGVDSDPLPVRNWETIVIPGDGNRLFRTEYLSGKPQVLEILFEKDGEKFVAQHSKTLIRPTQQRDGYTGPQYDTFRHDIKYFRIKGMQTIEIKANAAGLKELAGSKYEDVRDYIKNEKLKPEDPKDMSKILSYIFGS</sequence>
<evidence type="ECO:0000313" key="2">
    <source>
        <dbReference type="EMBL" id="MCF1751826.1"/>
    </source>
</evidence>
<comment type="caution">
    <text evidence="2">The sequence shown here is derived from an EMBL/GenBank/DDBJ whole genome shotgun (WGS) entry which is preliminary data.</text>
</comment>
<keyword evidence="1" id="KW-0732">Signal</keyword>
<name>A0ABS9BUU4_9BACT</name>
<dbReference type="Proteomes" id="UP001201449">
    <property type="component" value="Unassembled WGS sequence"/>
</dbReference>
<dbReference type="EMBL" id="JAKEVZ010000008">
    <property type="protein sequence ID" value="MCF1751826.1"/>
    <property type="molecule type" value="Genomic_DNA"/>
</dbReference>
<evidence type="ECO:0000256" key="1">
    <source>
        <dbReference type="SAM" id="SignalP"/>
    </source>
</evidence>
<keyword evidence="3" id="KW-1185">Reference proteome</keyword>
<evidence type="ECO:0000313" key="3">
    <source>
        <dbReference type="Proteomes" id="UP001201449"/>
    </source>
</evidence>
<feature type="chain" id="PRO_5047134882" evidence="1">
    <location>
        <begin position="22"/>
        <end position="225"/>
    </location>
</feature>